<dbReference type="OrthoDB" id="5950222at2759"/>
<protein>
    <submittedName>
        <fullName evidence="10">Tissue factor pathway inhibitor-like isoform X1</fullName>
    </submittedName>
</protein>
<keyword evidence="2" id="KW-0356">Hemostasis</keyword>
<dbReference type="InterPro" id="IPR020901">
    <property type="entry name" value="Prtase_inh_Kunz-CS"/>
</dbReference>
<dbReference type="InterPro" id="IPR036880">
    <property type="entry name" value="Kunitz_BPTI_sf"/>
</dbReference>
<evidence type="ECO:0000256" key="5">
    <source>
        <dbReference type="ARBA" id="ARBA00023084"/>
    </source>
</evidence>
<dbReference type="GO" id="GO:0004867">
    <property type="term" value="F:serine-type endopeptidase inhibitor activity"/>
    <property type="evidence" value="ECO:0007669"/>
    <property type="project" value="UniProtKB-KW"/>
</dbReference>
<name>A0A8J4U0L7_CLAMG</name>
<keyword evidence="7" id="KW-0325">Glycoprotein</keyword>
<feature type="compositionally biased region" description="Basic and acidic residues" evidence="8">
    <location>
        <begin position="163"/>
        <end position="172"/>
    </location>
</feature>
<evidence type="ECO:0000256" key="1">
    <source>
        <dbReference type="ARBA" id="ARBA00022690"/>
    </source>
</evidence>
<dbReference type="Proteomes" id="UP000727407">
    <property type="component" value="Unassembled WGS sequence"/>
</dbReference>
<evidence type="ECO:0000259" key="9">
    <source>
        <dbReference type="PROSITE" id="PS50279"/>
    </source>
</evidence>
<dbReference type="PANTHER" id="PTHR10083">
    <property type="entry name" value="KUNITZ-TYPE PROTEASE INHIBITOR-RELATED"/>
    <property type="match status" value="1"/>
</dbReference>
<feature type="non-terminal residue" evidence="10">
    <location>
        <position position="258"/>
    </location>
</feature>
<dbReference type="AlphaFoldDB" id="A0A8J4U0L7"/>
<feature type="domain" description="BPTI/Kunitz inhibitor" evidence="9">
    <location>
        <begin position="13"/>
        <end position="63"/>
    </location>
</feature>
<evidence type="ECO:0000256" key="7">
    <source>
        <dbReference type="ARBA" id="ARBA00023180"/>
    </source>
</evidence>
<proteinExistence type="predicted"/>
<evidence type="ECO:0000256" key="2">
    <source>
        <dbReference type="ARBA" id="ARBA00022696"/>
    </source>
</evidence>
<keyword evidence="11" id="KW-1185">Reference proteome</keyword>
<sequence>GVQHPLKIFHQDCALKKDEGPCKAIIEKFYFNIETGKCEEFEYGGCQGNENNFQSKEECEAFCLVKEYKSPCHLVDDPGPCRALVPRFFFDSKTKECRRFYYGGCLGNANNFQTLKECHHRCHSGNHTKEPQDSLEVKDIAPLFTKTDVHSVSESHTQPRKLPRLEANKDTNVHSAPESPTQPQKLPGPESNKDTQSKKIVLPDQCQLPSDPGTCVGSEERFFYDAEAQKCLPFNYTGCGGNKNNFEHKKHCIRICIK</sequence>
<keyword evidence="1" id="KW-0646">Protease inhibitor</keyword>
<evidence type="ECO:0000256" key="3">
    <source>
        <dbReference type="ARBA" id="ARBA00022737"/>
    </source>
</evidence>
<keyword evidence="3" id="KW-0677">Repeat</keyword>
<dbReference type="PANTHER" id="PTHR10083:SF377">
    <property type="entry name" value="TISSUE FACTOR PATHWAY INHIBITOR"/>
    <property type="match status" value="1"/>
</dbReference>
<keyword evidence="5" id="KW-0094">Blood coagulation</keyword>
<feature type="domain" description="BPTI/Kunitz inhibitor" evidence="9">
    <location>
        <begin position="206"/>
        <end position="256"/>
    </location>
</feature>
<feature type="non-terminal residue" evidence="10">
    <location>
        <position position="1"/>
    </location>
</feature>
<dbReference type="InterPro" id="IPR008296">
    <property type="entry name" value="TFPI-like"/>
</dbReference>
<reference evidence="10" key="1">
    <citation type="submission" date="2020-07" db="EMBL/GenBank/DDBJ databases">
        <title>Clarias magur genome sequencing, assembly and annotation.</title>
        <authorList>
            <person name="Kushwaha B."/>
            <person name="Kumar R."/>
            <person name="Das P."/>
            <person name="Joshi C.G."/>
            <person name="Kumar D."/>
            <person name="Nagpure N.S."/>
            <person name="Pandey M."/>
            <person name="Agarwal S."/>
            <person name="Srivastava S."/>
            <person name="Singh M."/>
            <person name="Sahoo L."/>
            <person name="Jayasankar P."/>
            <person name="Meher P.K."/>
            <person name="Koringa P.G."/>
            <person name="Iquebal M.A."/>
            <person name="Das S.P."/>
            <person name="Bit A."/>
            <person name="Patnaik S."/>
            <person name="Patel N."/>
            <person name="Shah T.M."/>
            <person name="Hinsu A."/>
            <person name="Jena J.K."/>
        </authorList>
    </citation>
    <scope>NUCLEOTIDE SEQUENCE</scope>
    <source>
        <strain evidence="10">CIFAMagur01</strain>
        <tissue evidence="10">Testis</tissue>
    </source>
</reference>
<dbReference type="SMART" id="SM00131">
    <property type="entry name" value="KU"/>
    <property type="match status" value="3"/>
</dbReference>
<dbReference type="InterPro" id="IPR002223">
    <property type="entry name" value="Kunitz_BPTI"/>
</dbReference>
<dbReference type="GO" id="GO:0007596">
    <property type="term" value="P:blood coagulation"/>
    <property type="evidence" value="ECO:0007669"/>
    <property type="project" value="UniProtKB-KW"/>
</dbReference>
<dbReference type="GO" id="GO:0005615">
    <property type="term" value="C:extracellular space"/>
    <property type="evidence" value="ECO:0007669"/>
    <property type="project" value="TreeGrafter"/>
</dbReference>
<dbReference type="EMBL" id="QNUK01000074">
    <property type="protein sequence ID" value="KAF5903370.1"/>
    <property type="molecule type" value="Genomic_DNA"/>
</dbReference>
<dbReference type="PROSITE" id="PS50279">
    <property type="entry name" value="BPTI_KUNITZ_2"/>
    <property type="match status" value="3"/>
</dbReference>
<dbReference type="CDD" id="cd00109">
    <property type="entry name" value="Kunitz-type"/>
    <property type="match status" value="2"/>
</dbReference>
<keyword evidence="4" id="KW-0722">Serine protease inhibitor</keyword>
<dbReference type="InterPro" id="IPR050098">
    <property type="entry name" value="TFPI/VKTCI-like"/>
</dbReference>
<organism evidence="10 11">
    <name type="scientific">Clarias magur</name>
    <name type="common">Asian catfish</name>
    <name type="synonym">Macropteronotus magur</name>
    <dbReference type="NCBI Taxonomy" id="1594786"/>
    <lineage>
        <taxon>Eukaryota</taxon>
        <taxon>Metazoa</taxon>
        <taxon>Chordata</taxon>
        <taxon>Craniata</taxon>
        <taxon>Vertebrata</taxon>
        <taxon>Euteleostomi</taxon>
        <taxon>Actinopterygii</taxon>
        <taxon>Neopterygii</taxon>
        <taxon>Teleostei</taxon>
        <taxon>Ostariophysi</taxon>
        <taxon>Siluriformes</taxon>
        <taxon>Clariidae</taxon>
        <taxon>Clarias</taxon>
    </lineage>
</organism>
<dbReference type="PRINTS" id="PR00759">
    <property type="entry name" value="BASICPTASE"/>
</dbReference>
<evidence type="ECO:0000313" key="11">
    <source>
        <dbReference type="Proteomes" id="UP000727407"/>
    </source>
</evidence>
<dbReference type="FunFam" id="4.10.410.10:FF:000004">
    <property type="entry name" value="Tissue factor pathway inhibitor"/>
    <property type="match status" value="2"/>
</dbReference>
<evidence type="ECO:0000256" key="8">
    <source>
        <dbReference type="SAM" id="MobiDB-lite"/>
    </source>
</evidence>
<feature type="region of interest" description="Disordered" evidence="8">
    <location>
        <begin position="148"/>
        <end position="197"/>
    </location>
</feature>
<dbReference type="PIRSF" id="PIRSF001620">
    <property type="entry name" value="TFPI"/>
    <property type="match status" value="1"/>
</dbReference>
<comment type="caution">
    <text evidence="10">The sequence shown here is derived from an EMBL/GenBank/DDBJ whole genome shotgun (WGS) entry which is preliminary data.</text>
</comment>
<dbReference type="SUPFAM" id="SSF57362">
    <property type="entry name" value="BPTI-like"/>
    <property type="match status" value="3"/>
</dbReference>
<evidence type="ECO:0000256" key="6">
    <source>
        <dbReference type="ARBA" id="ARBA00023157"/>
    </source>
</evidence>
<accession>A0A8J4U0L7</accession>
<feature type="domain" description="BPTI/Kunitz inhibitor" evidence="9">
    <location>
        <begin position="72"/>
        <end position="122"/>
    </location>
</feature>
<dbReference type="Pfam" id="PF00014">
    <property type="entry name" value="Kunitz_BPTI"/>
    <property type="match status" value="3"/>
</dbReference>
<evidence type="ECO:0000313" key="10">
    <source>
        <dbReference type="EMBL" id="KAF5903370.1"/>
    </source>
</evidence>
<evidence type="ECO:0000256" key="4">
    <source>
        <dbReference type="ARBA" id="ARBA00022900"/>
    </source>
</evidence>
<gene>
    <name evidence="10" type="ORF">DAT39_006914</name>
</gene>
<dbReference type="PROSITE" id="PS00280">
    <property type="entry name" value="BPTI_KUNITZ_1"/>
    <property type="match status" value="3"/>
</dbReference>
<dbReference type="Gene3D" id="4.10.410.10">
    <property type="entry name" value="Pancreatic trypsin inhibitor Kunitz domain"/>
    <property type="match status" value="3"/>
</dbReference>
<keyword evidence="6" id="KW-1015">Disulfide bond</keyword>